<organism evidence="2">
    <name type="scientific">Prunus dulcis</name>
    <name type="common">Almond</name>
    <name type="synonym">Amygdalus dulcis</name>
    <dbReference type="NCBI Taxonomy" id="3755"/>
    <lineage>
        <taxon>Eukaryota</taxon>
        <taxon>Viridiplantae</taxon>
        <taxon>Streptophyta</taxon>
        <taxon>Embryophyta</taxon>
        <taxon>Tracheophyta</taxon>
        <taxon>Spermatophyta</taxon>
        <taxon>Magnoliopsida</taxon>
        <taxon>eudicotyledons</taxon>
        <taxon>Gunneridae</taxon>
        <taxon>Pentapetalae</taxon>
        <taxon>rosids</taxon>
        <taxon>fabids</taxon>
        <taxon>Rosales</taxon>
        <taxon>Rosaceae</taxon>
        <taxon>Amygdaloideae</taxon>
        <taxon>Amygdaleae</taxon>
        <taxon>Prunus</taxon>
    </lineage>
</organism>
<evidence type="ECO:0000313" key="2">
    <source>
        <dbReference type="EMBL" id="BBH05433.1"/>
    </source>
</evidence>
<protein>
    <submittedName>
        <fullName evidence="2">Uncharacterized protein</fullName>
    </submittedName>
</protein>
<reference evidence="2" key="1">
    <citation type="journal article" date="2019" name="Science">
        <title>Mutation of a bHLH transcription factor allowed almond domestication.</title>
        <authorList>
            <person name="Sanchez-Perez R."/>
            <person name="Pavan S."/>
            <person name="Mazzeo R."/>
            <person name="Moldovan C."/>
            <person name="Aiese Cigliano R."/>
            <person name="Del Cueto J."/>
            <person name="Ricciardi F."/>
            <person name="Lotti C."/>
            <person name="Ricciardi L."/>
            <person name="Dicenta F."/>
            <person name="Lopez-Marques R.L."/>
            <person name="Lindberg Moller B."/>
        </authorList>
    </citation>
    <scope>NUCLEOTIDE SEQUENCE</scope>
</reference>
<sequence length="236" mass="26363">MVGKKLLKSNELKQMMVGTKEAADFFKVGFAMFALCTLLCPTTSMSFKENNQVYIGGCMMWATLVATVARMDESLFKVIYELSSKNEEKEITLRAPCPHQQEVKLNKENDSIFDMGCDGGQVDPGNTKPQKSRPEKQDGTLIDQGDNVKGFANLDKTLAPFVEVISERKHAKRLHNEDKMGHNNVKSLFIENCGSTSTRDPTVTRAIANRKSGPHKRTPYEDFNALKAKVKAKPDK</sequence>
<proteinExistence type="predicted"/>
<dbReference type="EMBL" id="AP019302">
    <property type="protein sequence ID" value="BBH05433.1"/>
    <property type="molecule type" value="Genomic_DNA"/>
</dbReference>
<evidence type="ECO:0000256" key="1">
    <source>
        <dbReference type="SAM" id="MobiDB-lite"/>
    </source>
</evidence>
<dbReference type="AlphaFoldDB" id="A0A4Y1RNZ5"/>
<name>A0A4Y1RNZ5_PRUDU</name>
<accession>A0A4Y1RNZ5</accession>
<gene>
    <name evidence="2" type="ORF">Prudu_016811</name>
</gene>
<feature type="region of interest" description="Disordered" evidence="1">
    <location>
        <begin position="116"/>
        <end position="145"/>
    </location>
</feature>